<sequence>MKPRIETERLVIRPWRDIDASDALAIYGDEHVTRWLIPQLSWVPDVPAMRDLLHRWQAEDVKPAGHWAVELRDTGRVVGGVALLRLALWDDMEIGWQLARSAWGNGYAAEAGAAVADWSMHNTDLEEVFALVGPTNARAAGTAKRIGMELIGETEQYHGQRLNLYRLRHYDLAYHPDSPTYAGET</sequence>
<dbReference type="EMBL" id="SMKR01000077">
    <property type="protein sequence ID" value="TDD22931.1"/>
    <property type="molecule type" value="Genomic_DNA"/>
</dbReference>
<dbReference type="RefSeq" id="WP_132321831.1">
    <property type="nucleotide sequence ID" value="NZ_SMKR01000077.1"/>
</dbReference>
<dbReference type="InterPro" id="IPR051531">
    <property type="entry name" value="N-acetyltransferase"/>
</dbReference>
<accession>A0A4R4WYP7</accession>
<dbReference type="PANTHER" id="PTHR43792">
    <property type="entry name" value="GNAT FAMILY, PUTATIVE (AFU_ORTHOLOGUE AFUA_3G00765)-RELATED-RELATED"/>
    <property type="match status" value="1"/>
</dbReference>
<feature type="domain" description="N-acetyltransferase" evidence="1">
    <location>
        <begin position="10"/>
        <end position="177"/>
    </location>
</feature>
<proteinExistence type="predicted"/>
<dbReference type="InterPro" id="IPR016181">
    <property type="entry name" value="Acyl_CoA_acyltransferase"/>
</dbReference>
<name>A0A4R4WYP7_9ACTN</name>
<reference evidence="2 3" key="1">
    <citation type="submission" date="2019-02" db="EMBL/GenBank/DDBJ databases">
        <title>Draft genome sequences of novel Actinobacteria.</title>
        <authorList>
            <person name="Sahin N."/>
            <person name="Ay H."/>
            <person name="Saygin H."/>
        </authorList>
    </citation>
    <scope>NUCLEOTIDE SEQUENCE [LARGE SCALE GENOMIC DNA]</scope>
    <source>
        <strain evidence="2 3">16K104</strain>
    </source>
</reference>
<keyword evidence="2" id="KW-0808">Transferase</keyword>
<comment type="caution">
    <text evidence="2">The sequence shown here is derived from an EMBL/GenBank/DDBJ whole genome shotgun (WGS) entry which is preliminary data.</text>
</comment>
<evidence type="ECO:0000259" key="1">
    <source>
        <dbReference type="PROSITE" id="PS51186"/>
    </source>
</evidence>
<evidence type="ECO:0000313" key="2">
    <source>
        <dbReference type="EMBL" id="TDD22931.1"/>
    </source>
</evidence>
<dbReference type="SUPFAM" id="SSF55729">
    <property type="entry name" value="Acyl-CoA N-acyltransferases (Nat)"/>
    <property type="match status" value="1"/>
</dbReference>
<dbReference type="Proteomes" id="UP000295172">
    <property type="component" value="Unassembled WGS sequence"/>
</dbReference>
<dbReference type="GO" id="GO:0016747">
    <property type="term" value="F:acyltransferase activity, transferring groups other than amino-acyl groups"/>
    <property type="evidence" value="ECO:0007669"/>
    <property type="project" value="InterPro"/>
</dbReference>
<dbReference type="Pfam" id="PF13302">
    <property type="entry name" value="Acetyltransf_3"/>
    <property type="match status" value="1"/>
</dbReference>
<dbReference type="Gene3D" id="3.40.630.30">
    <property type="match status" value="1"/>
</dbReference>
<dbReference type="AlphaFoldDB" id="A0A4R4WYP7"/>
<dbReference type="OrthoDB" id="3533156at2"/>
<keyword evidence="3" id="KW-1185">Reference proteome</keyword>
<protein>
    <submittedName>
        <fullName evidence="2">N-acetyltransferase</fullName>
    </submittedName>
</protein>
<dbReference type="PROSITE" id="PS51186">
    <property type="entry name" value="GNAT"/>
    <property type="match status" value="1"/>
</dbReference>
<dbReference type="PANTHER" id="PTHR43792:SF1">
    <property type="entry name" value="N-ACETYLTRANSFERASE DOMAIN-CONTAINING PROTEIN"/>
    <property type="match status" value="1"/>
</dbReference>
<gene>
    <name evidence="2" type="ORF">E1218_18635</name>
</gene>
<dbReference type="InterPro" id="IPR000182">
    <property type="entry name" value="GNAT_dom"/>
</dbReference>
<organism evidence="2 3">
    <name type="scientific">Kribbella turkmenica</name>
    <dbReference type="NCBI Taxonomy" id="2530375"/>
    <lineage>
        <taxon>Bacteria</taxon>
        <taxon>Bacillati</taxon>
        <taxon>Actinomycetota</taxon>
        <taxon>Actinomycetes</taxon>
        <taxon>Propionibacteriales</taxon>
        <taxon>Kribbellaceae</taxon>
        <taxon>Kribbella</taxon>
    </lineage>
</organism>
<evidence type="ECO:0000313" key="3">
    <source>
        <dbReference type="Proteomes" id="UP000295172"/>
    </source>
</evidence>